<keyword evidence="1" id="KW-0732">Signal</keyword>
<evidence type="ECO:0000313" key="3">
    <source>
        <dbReference type="Proteomes" id="UP000290288"/>
    </source>
</evidence>
<feature type="signal peptide" evidence="1">
    <location>
        <begin position="1"/>
        <end position="16"/>
    </location>
</feature>
<evidence type="ECO:0000256" key="1">
    <source>
        <dbReference type="SAM" id="SignalP"/>
    </source>
</evidence>
<dbReference type="EMBL" id="SDEE01000198">
    <property type="protein sequence ID" value="RXW19504.1"/>
    <property type="molecule type" value="Genomic_DNA"/>
</dbReference>
<dbReference type="OrthoDB" id="3002175at2759"/>
<name>A0A4Q2DKU5_9AGAR</name>
<keyword evidence="3" id="KW-1185">Reference proteome</keyword>
<protein>
    <submittedName>
        <fullName evidence="2">Uncharacterized protein</fullName>
    </submittedName>
</protein>
<proteinExistence type="predicted"/>
<gene>
    <name evidence="2" type="ORF">EST38_g6363</name>
</gene>
<reference evidence="2 3" key="1">
    <citation type="submission" date="2019-01" db="EMBL/GenBank/DDBJ databases">
        <title>Draft genome sequence of Psathyrella aberdarensis IHI B618.</title>
        <authorList>
            <person name="Buettner E."/>
            <person name="Kellner H."/>
        </authorList>
    </citation>
    <scope>NUCLEOTIDE SEQUENCE [LARGE SCALE GENOMIC DNA]</scope>
    <source>
        <strain evidence="2 3">IHI B618</strain>
    </source>
</reference>
<accession>A0A4Q2DKU5</accession>
<dbReference type="Proteomes" id="UP000290288">
    <property type="component" value="Unassembled WGS sequence"/>
</dbReference>
<sequence length="172" mass="18654">MKRLYSLLSLATLCVASNDQQLEARQGPATQYIIFNNCPTAVPLYISGDFNGVIPFQGNTTKFLSGDVPFINTNANGGTFNSTGTLRAGFKANGFFYYLVKDPERINTGISIVPQGRPTTNGFCVPAVCEDVNCPNAFNLPPNEFSYPPTGPTAPDPPFYQCPFSNTTYVIT</sequence>
<organism evidence="2 3">
    <name type="scientific">Candolleomyces aberdarensis</name>
    <dbReference type="NCBI Taxonomy" id="2316362"/>
    <lineage>
        <taxon>Eukaryota</taxon>
        <taxon>Fungi</taxon>
        <taxon>Dikarya</taxon>
        <taxon>Basidiomycota</taxon>
        <taxon>Agaricomycotina</taxon>
        <taxon>Agaricomycetes</taxon>
        <taxon>Agaricomycetidae</taxon>
        <taxon>Agaricales</taxon>
        <taxon>Agaricineae</taxon>
        <taxon>Psathyrellaceae</taxon>
        <taxon>Candolleomyces</taxon>
    </lineage>
</organism>
<comment type="caution">
    <text evidence="2">The sequence shown here is derived from an EMBL/GenBank/DDBJ whole genome shotgun (WGS) entry which is preliminary data.</text>
</comment>
<evidence type="ECO:0000313" key="2">
    <source>
        <dbReference type="EMBL" id="RXW19504.1"/>
    </source>
</evidence>
<feature type="chain" id="PRO_5020568813" evidence="1">
    <location>
        <begin position="17"/>
        <end position="172"/>
    </location>
</feature>
<dbReference type="AlphaFoldDB" id="A0A4Q2DKU5"/>